<protein>
    <submittedName>
        <fullName evidence="1">Uncharacterized protein</fullName>
    </submittedName>
</protein>
<keyword evidence="2" id="KW-1185">Reference proteome</keyword>
<name>A0ABR7Q953_9FLAO</name>
<dbReference type="RefSeq" id="WP_187562133.1">
    <property type="nucleotide sequence ID" value="NZ_JACGWS010000005.1"/>
</dbReference>
<reference evidence="1 2" key="1">
    <citation type="submission" date="2020-07" db="EMBL/GenBank/DDBJ databases">
        <title>Description of Kordia aestuariivivens sp. nov., isolated from a tidal flat.</title>
        <authorList>
            <person name="Park S."/>
            <person name="Yoon J.-H."/>
        </authorList>
    </citation>
    <scope>NUCLEOTIDE SEQUENCE [LARGE SCALE GENOMIC DNA]</scope>
    <source>
        <strain evidence="1 2">YSTF-M3</strain>
    </source>
</reference>
<sequence>MLKKILNIQNAETLSKETQSKINGGIMIYCDRDSDCPPNWACSGGGFCCPDHY</sequence>
<organism evidence="1 2">
    <name type="scientific">Kordia aestuariivivens</name>
    <dbReference type="NCBI Taxonomy" id="2759037"/>
    <lineage>
        <taxon>Bacteria</taxon>
        <taxon>Pseudomonadati</taxon>
        <taxon>Bacteroidota</taxon>
        <taxon>Flavobacteriia</taxon>
        <taxon>Flavobacteriales</taxon>
        <taxon>Flavobacteriaceae</taxon>
        <taxon>Kordia</taxon>
    </lineage>
</organism>
<dbReference type="EMBL" id="JACGWS010000005">
    <property type="protein sequence ID" value="MBC8755087.1"/>
    <property type="molecule type" value="Genomic_DNA"/>
</dbReference>
<accession>A0ABR7Q953</accession>
<evidence type="ECO:0000313" key="1">
    <source>
        <dbReference type="EMBL" id="MBC8755087.1"/>
    </source>
</evidence>
<gene>
    <name evidence="1" type="ORF">H2O64_10415</name>
</gene>
<proteinExistence type="predicted"/>
<evidence type="ECO:0000313" key="2">
    <source>
        <dbReference type="Proteomes" id="UP000619238"/>
    </source>
</evidence>
<dbReference type="Proteomes" id="UP000619238">
    <property type="component" value="Unassembled WGS sequence"/>
</dbReference>
<comment type="caution">
    <text evidence="1">The sequence shown here is derived from an EMBL/GenBank/DDBJ whole genome shotgun (WGS) entry which is preliminary data.</text>
</comment>